<evidence type="ECO:0000313" key="9">
    <source>
        <dbReference type="Proteomes" id="UP001589943"/>
    </source>
</evidence>
<dbReference type="Pfam" id="PF00732">
    <property type="entry name" value="GMC_oxred_N"/>
    <property type="match status" value="1"/>
</dbReference>
<feature type="domain" description="Glucose-methanol-choline oxidoreductase N-terminal" evidence="6">
    <location>
        <begin position="81"/>
        <end position="104"/>
    </location>
</feature>
<dbReference type="InterPro" id="IPR012132">
    <property type="entry name" value="GMC_OxRdtase"/>
</dbReference>
<dbReference type="PANTHER" id="PTHR11552:SF147">
    <property type="entry name" value="CHOLINE DEHYDROGENASE, MITOCHONDRIAL"/>
    <property type="match status" value="1"/>
</dbReference>
<dbReference type="PROSITE" id="PS00624">
    <property type="entry name" value="GMC_OXRED_2"/>
    <property type="match status" value="1"/>
</dbReference>
<dbReference type="Proteomes" id="UP001589943">
    <property type="component" value="Unassembled WGS sequence"/>
</dbReference>
<keyword evidence="9" id="KW-1185">Reference proteome</keyword>
<sequence length="540" mass="58820">METFDYVIVGAGTAGCVLASRLTEDGRTTVLLLEAGGSDRSIWIQMPIGYGRTFFDRRINWMYDTEPVEALGGRRSYWPRGKVIGGSGSINAMVYVRGQPHDFDDWRAAGNPGWGWDDVLPYFKKSEDFDRYSSHHGRGGPQHVTDITPHVHPVCHSFIDAAAALGFPPTSDFNGQHPEGVGIYHINTRGGWRASTANAFLHPARKRSCLKIQSKALATRIVLDGRRATGVEYLVNGRTVTAQARREVILSGGAINSPQLLMLSGIGDPAQLAALGIAPVVAAKAVGQNLQDHLAVSYFYKTRTATLNDILYPAIGKAMAGLRYMFDRAGPLSMSVNQSGGFVRSDASQKTVNLQLYFSPVSYTKTPLSERKLLNPDPFSAFLLSHNPCRPTSRGYITLASADPTQHPVIQPNYLATQHDIDDVLAGNRLLRRLAATRPLADIITEEIVPGVQIDGDAALLDDFRNRADTVYHPTSTCMMGRDIDTAVVDHRLRVHGVQGLRVIDASIFPNITSGNTNAPTVMVAEKGAAMAIEDAREIT</sequence>
<evidence type="ECO:0000313" key="8">
    <source>
        <dbReference type="EMBL" id="MFC0590661.1"/>
    </source>
</evidence>
<dbReference type="RefSeq" id="WP_379482111.1">
    <property type="nucleotide sequence ID" value="NZ_JBHLTL010000011.1"/>
</dbReference>
<dbReference type="Pfam" id="PF05199">
    <property type="entry name" value="GMC_oxred_C"/>
    <property type="match status" value="1"/>
</dbReference>
<dbReference type="PROSITE" id="PS00623">
    <property type="entry name" value="GMC_OXRED_1"/>
    <property type="match status" value="1"/>
</dbReference>
<organism evidence="8 9">
    <name type="scientific">Novosphingobium aquiterrae</name>
    <dbReference type="NCBI Taxonomy" id="624388"/>
    <lineage>
        <taxon>Bacteria</taxon>
        <taxon>Pseudomonadati</taxon>
        <taxon>Pseudomonadota</taxon>
        <taxon>Alphaproteobacteria</taxon>
        <taxon>Sphingomonadales</taxon>
        <taxon>Sphingomonadaceae</taxon>
        <taxon>Novosphingobium</taxon>
    </lineage>
</organism>
<evidence type="ECO:0000256" key="5">
    <source>
        <dbReference type="RuleBase" id="RU003968"/>
    </source>
</evidence>
<dbReference type="PIRSF" id="PIRSF000137">
    <property type="entry name" value="Alcohol_oxidase"/>
    <property type="match status" value="1"/>
</dbReference>
<dbReference type="Gene3D" id="3.50.50.60">
    <property type="entry name" value="FAD/NAD(P)-binding domain"/>
    <property type="match status" value="1"/>
</dbReference>
<evidence type="ECO:0000259" key="7">
    <source>
        <dbReference type="PROSITE" id="PS00624"/>
    </source>
</evidence>
<dbReference type="InterPro" id="IPR036188">
    <property type="entry name" value="FAD/NAD-bd_sf"/>
</dbReference>
<comment type="caution">
    <text evidence="8">The sequence shown here is derived from an EMBL/GenBank/DDBJ whole genome shotgun (WGS) entry which is preliminary data.</text>
</comment>
<name>A0ABV6PLD8_9SPHN</name>
<comment type="cofactor">
    <cofactor evidence="1">
        <name>FAD</name>
        <dbReference type="ChEBI" id="CHEBI:57692"/>
    </cofactor>
</comment>
<evidence type="ECO:0000256" key="3">
    <source>
        <dbReference type="ARBA" id="ARBA00022630"/>
    </source>
</evidence>
<dbReference type="InterPro" id="IPR000172">
    <property type="entry name" value="GMC_OxRdtase_N"/>
</dbReference>
<evidence type="ECO:0000256" key="4">
    <source>
        <dbReference type="ARBA" id="ARBA00022827"/>
    </source>
</evidence>
<dbReference type="SUPFAM" id="SSF54373">
    <property type="entry name" value="FAD-linked reductases, C-terminal domain"/>
    <property type="match status" value="1"/>
</dbReference>
<keyword evidence="4 5" id="KW-0274">FAD</keyword>
<dbReference type="SUPFAM" id="SSF51905">
    <property type="entry name" value="FAD/NAD(P)-binding domain"/>
    <property type="match status" value="1"/>
</dbReference>
<feature type="domain" description="Glucose-methanol-choline oxidoreductase N-terminal" evidence="7">
    <location>
        <begin position="253"/>
        <end position="267"/>
    </location>
</feature>
<dbReference type="InterPro" id="IPR007867">
    <property type="entry name" value="GMC_OxRtase_C"/>
</dbReference>
<evidence type="ECO:0000259" key="6">
    <source>
        <dbReference type="PROSITE" id="PS00623"/>
    </source>
</evidence>
<reference evidence="8 9" key="1">
    <citation type="submission" date="2024-09" db="EMBL/GenBank/DDBJ databases">
        <authorList>
            <person name="Sun Q."/>
            <person name="Mori K."/>
        </authorList>
    </citation>
    <scope>NUCLEOTIDE SEQUENCE [LARGE SCALE GENOMIC DNA]</scope>
    <source>
        <strain evidence="8 9">NCAIM B.02537</strain>
    </source>
</reference>
<keyword evidence="3 5" id="KW-0285">Flavoprotein</keyword>
<dbReference type="EMBL" id="JBHLTL010000011">
    <property type="protein sequence ID" value="MFC0590661.1"/>
    <property type="molecule type" value="Genomic_DNA"/>
</dbReference>
<evidence type="ECO:0000256" key="1">
    <source>
        <dbReference type="ARBA" id="ARBA00001974"/>
    </source>
</evidence>
<proteinExistence type="inferred from homology"/>
<protein>
    <submittedName>
        <fullName evidence="8">GMC family oxidoreductase</fullName>
    </submittedName>
</protein>
<accession>A0ABV6PLD8</accession>
<dbReference type="PANTHER" id="PTHR11552">
    <property type="entry name" value="GLUCOSE-METHANOL-CHOLINE GMC OXIDOREDUCTASE"/>
    <property type="match status" value="1"/>
</dbReference>
<dbReference type="Gene3D" id="3.30.560.10">
    <property type="entry name" value="Glucose Oxidase, domain 3"/>
    <property type="match status" value="1"/>
</dbReference>
<evidence type="ECO:0000256" key="2">
    <source>
        <dbReference type="ARBA" id="ARBA00010790"/>
    </source>
</evidence>
<gene>
    <name evidence="8" type="ORF">ACFFF7_14710</name>
</gene>
<comment type="similarity">
    <text evidence="2 5">Belongs to the GMC oxidoreductase family.</text>
</comment>